<comment type="subcellular location">
    <subcellularLocation>
        <location evidence="1">Secreted</location>
    </subcellularLocation>
</comment>
<dbReference type="PROSITE" id="PS00967">
    <property type="entry name" value="NMU"/>
    <property type="match status" value="1"/>
</dbReference>
<protein>
    <recommendedName>
        <fullName evidence="4">Neuromedin U C-terminal domain-containing protein</fullName>
    </recommendedName>
</protein>
<accession>A0A398BRN7</accession>
<keyword evidence="2" id="KW-0964">Secreted</keyword>
<keyword evidence="3" id="KW-0027">Amidation</keyword>
<evidence type="ECO:0000313" key="6">
    <source>
        <dbReference type="Proteomes" id="UP000266649"/>
    </source>
</evidence>
<name>A0A398BRN7_9RHOB</name>
<dbReference type="Pfam" id="PF02070">
    <property type="entry name" value="NMU"/>
    <property type="match status" value="1"/>
</dbReference>
<evidence type="ECO:0000313" key="5">
    <source>
        <dbReference type="EMBL" id="RID92424.1"/>
    </source>
</evidence>
<evidence type="ECO:0000256" key="2">
    <source>
        <dbReference type="ARBA" id="ARBA00022525"/>
    </source>
</evidence>
<evidence type="ECO:0000259" key="4">
    <source>
        <dbReference type="Pfam" id="PF02070"/>
    </source>
</evidence>
<keyword evidence="6" id="KW-1185">Reference proteome</keyword>
<reference evidence="5 6" key="1">
    <citation type="submission" date="2018-09" db="EMBL/GenBank/DDBJ databases">
        <title>Gemmobacter lutimaris sp. nov., a marine bacterium isolated from tidal flat.</title>
        <authorList>
            <person name="Lee D.W."/>
            <person name="Yoo Y."/>
            <person name="Kim J.-J."/>
            <person name="Kim B.S."/>
        </authorList>
    </citation>
    <scope>NUCLEOTIDE SEQUENCE [LARGE SCALE GENOMIC DNA]</scope>
    <source>
        <strain evidence="5 6">YJ-T1-11</strain>
    </source>
</reference>
<dbReference type="Proteomes" id="UP000266649">
    <property type="component" value="Unassembled WGS sequence"/>
</dbReference>
<dbReference type="AlphaFoldDB" id="A0A398BRN7"/>
<comment type="caution">
    <text evidence="5">The sequence shown here is derived from an EMBL/GenBank/DDBJ whole genome shotgun (WGS) entry which is preliminary data.</text>
</comment>
<dbReference type="GO" id="GO:0005576">
    <property type="term" value="C:extracellular region"/>
    <property type="evidence" value="ECO:0007669"/>
    <property type="project" value="UniProtKB-SubCell"/>
</dbReference>
<dbReference type="EMBL" id="QXXQ01000003">
    <property type="protein sequence ID" value="RID92424.1"/>
    <property type="molecule type" value="Genomic_DNA"/>
</dbReference>
<proteinExistence type="predicted"/>
<evidence type="ECO:0000256" key="1">
    <source>
        <dbReference type="ARBA" id="ARBA00004613"/>
    </source>
</evidence>
<feature type="domain" description="Neuromedin U C-terminal" evidence="4">
    <location>
        <begin position="8"/>
        <end position="23"/>
    </location>
</feature>
<dbReference type="InterPro" id="IPR008200">
    <property type="entry name" value="NMU_C"/>
</dbReference>
<sequence>MSFSDVSPGSLKGARQFLFRPRNRTAQW</sequence>
<organism evidence="5 6">
    <name type="scientific">Gemmobacter lutimaris</name>
    <dbReference type="NCBI Taxonomy" id="2306023"/>
    <lineage>
        <taxon>Bacteria</taxon>
        <taxon>Pseudomonadati</taxon>
        <taxon>Pseudomonadota</taxon>
        <taxon>Alphaproteobacteria</taxon>
        <taxon>Rhodobacterales</taxon>
        <taxon>Paracoccaceae</taxon>
        <taxon>Gemmobacter</taxon>
    </lineage>
</organism>
<gene>
    <name evidence="5" type="ORF">D2N39_07190</name>
</gene>
<evidence type="ECO:0000256" key="3">
    <source>
        <dbReference type="ARBA" id="ARBA00022815"/>
    </source>
</evidence>
<dbReference type="InterPro" id="IPR018070">
    <property type="entry name" value="Neuromedin-U_amidation-site"/>
</dbReference>